<dbReference type="Proteomes" id="UP000008370">
    <property type="component" value="Unassembled WGS sequence"/>
</dbReference>
<name>K5VE29_PHACS</name>
<feature type="compositionally biased region" description="Polar residues" evidence="1">
    <location>
        <begin position="45"/>
        <end position="61"/>
    </location>
</feature>
<evidence type="ECO:0000256" key="1">
    <source>
        <dbReference type="SAM" id="MobiDB-lite"/>
    </source>
</evidence>
<gene>
    <name evidence="2" type="ORF">PHACADRAFT_201622</name>
</gene>
<feature type="compositionally biased region" description="Polar residues" evidence="1">
    <location>
        <begin position="101"/>
        <end position="117"/>
    </location>
</feature>
<dbReference type="InParanoid" id="K5VE29"/>
<keyword evidence="3" id="KW-1185">Reference proteome</keyword>
<dbReference type="AlphaFoldDB" id="K5VE29"/>
<accession>K5VE29</accession>
<evidence type="ECO:0000313" key="2">
    <source>
        <dbReference type="EMBL" id="EKM49368.1"/>
    </source>
</evidence>
<sequence>MCNKGHALKQHTLSIDWQKPSWYKEAKREKHEALLRQKCEQNQAQAVATEGSGENTLTGTTDAIVDENTKMDDSENIQNHPQEPNLSDHVPEEDVPMTGENAPQESMRSSTTGSYASFTEPPVFSIHEVEQ</sequence>
<reference evidence="2 3" key="1">
    <citation type="journal article" date="2012" name="BMC Genomics">
        <title>Comparative genomics of the white-rot fungi, Phanerochaete carnosa and P. chrysosporium, to elucidate the genetic basis of the distinct wood types they colonize.</title>
        <authorList>
            <person name="Suzuki H."/>
            <person name="MacDonald J."/>
            <person name="Syed K."/>
            <person name="Salamov A."/>
            <person name="Hori C."/>
            <person name="Aerts A."/>
            <person name="Henrissat B."/>
            <person name="Wiebenga A."/>
            <person name="vanKuyk P.A."/>
            <person name="Barry K."/>
            <person name="Lindquist E."/>
            <person name="LaButti K."/>
            <person name="Lapidus A."/>
            <person name="Lucas S."/>
            <person name="Coutinho P."/>
            <person name="Gong Y."/>
            <person name="Samejima M."/>
            <person name="Mahadevan R."/>
            <person name="Abou-Zaid M."/>
            <person name="de Vries R.P."/>
            <person name="Igarashi K."/>
            <person name="Yadav J.S."/>
            <person name="Grigoriev I.V."/>
            <person name="Master E.R."/>
        </authorList>
    </citation>
    <scope>NUCLEOTIDE SEQUENCE [LARGE SCALE GENOMIC DNA]</scope>
    <source>
        <strain evidence="2 3">HHB-10118-sp</strain>
    </source>
</reference>
<dbReference type="KEGG" id="pco:PHACADRAFT_201622"/>
<feature type="region of interest" description="Disordered" evidence="1">
    <location>
        <begin position="45"/>
        <end position="131"/>
    </location>
</feature>
<proteinExistence type="predicted"/>
<dbReference type="RefSeq" id="XP_007401996.1">
    <property type="nucleotide sequence ID" value="XM_007401934.1"/>
</dbReference>
<dbReference type="EMBL" id="JH930481">
    <property type="protein sequence ID" value="EKM49368.1"/>
    <property type="molecule type" value="Genomic_DNA"/>
</dbReference>
<protein>
    <submittedName>
        <fullName evidence="2">Uncharacterized protein</fullName>
    </submittedName>
</protein>
<organism evidence="2 3">
    <name type="scientific">Phanerochaete carnosa (strain HHB-10118-sp)</name>
    <name type="common">White-rot fungus</name>
    <name type="synonym">Peniophora carnosa</name>
    <dbReference type="NCBI Taxonomy" id="650164"/>
    <lineage>
        <taxon>Eukaryota</taxon>
        <taxon>Fungi</taxon>
        <taxon>Dikarya</taxon>
        <taxon>Basidiomycota</taxon>
        <taxon>Agaricomycotina</taxon>
        <taxon>Agaricomycetes</taxon>
        <taxon>Polyporales</taxon>
        <taxon>Phanerochaetaceae</taxon>
        <taxon>Phanerochaete</taxon>
    </lineage>
</organism>
<dbReference type="HOGENOM" id="CLU_1928350_0_0_1"/>
<feature type="compositionally biased region" description="Polar residues" evidence="1">
    <location>
        <begin position="76"/>
        <end position="85"/>
    </location>
</feature>
<evidence type="ECO:0000313" key="3">
    <source>
        <dbReference type="Proteomes" id="UP000008370"/>
    </source>
</evidence>
<dbReference type="GeneID" id="18911624"/>